<feature type="transmembrane region" description="Helical" evidence="1">
    <location>
        <begin position="135"/>
        <end position="154"/>
    </location>
</feature>
<dbReference type="Proteomes" id="UP000805085">
    <property type="component" value="Unassembled WGS sequence"/>
</dbReference>
<feature type="transmembrane region" description="Helical" evidence="1">
    <location>
        <begin position="308"/>
        <end position="327"/>
    </location>
</feature>
<feature type="domain" description="Acyltransferase 3" evidence="2">
    <location>
        <begin position="9"/>
        <end position="321"/>
    </location>
</feature>
<organism evidence="3 4">
    <name type="scientific">Winogradskyella litoriviva</name>
    <dbReference type="NCBI Taxonomy" id="1220182"/>
    <lineage>
        <taxon>Bacteria</taxon>
        <taxon>Pseudomonadati</taxon>
        <taxon>Bacteroidota</taxon>
        <taxon>Flavobacteriia</taxon>
        <taxon>Flavobacteriales</taxon>
        <taxon>Flavobacteriaceae</taxon>
        <taxon>Winogradskyella</taxon>
    </lineage>
</organism>
<evidence type="ECO:0000259" key="2">
    <source>
        <dbReference type="Pfam" id="PF01757"/>
    </source>
</evidence>
<keyword evidence="3" id="KW-0808">Transferase</keyword>
<keyword evidence="1" id="KW-0472">Membrane</keyword>
<dbReference type="InterPro" id="IPR002656">
    <property type="entry name" value="Acyl_transf_3_dom"/>
</dbReference>
<keyword evidence="1" id="KW-0812">Transmembrane</keyword>
<dbReference type="GO" id="GO:0016746">
    <property type="term" value="F:acyltransferase activity"/>
    <property type="evidence" value="ECO:0007669"/>
    <property type="project" value="UniProtKB-KW"/>
</dbReference>
<protein>
    <submittedName>
        <fullName evidence="3">Acyltransferase family protein</fullName>
    </submittedName>
</protein>
<dbReference type="RefSeq" id="WP_173300868.1">
    <property type="nucleotide sequence ID" value="NZ_JABRWQ010000003.1"/>
</dbReference>
<feature type="transmembrane region" description="Helical" evidence="1">
    <location>
        <begin position="84"/>
        <end position="104"/>
    </location>
</feature>
<name>A0ABX2E442_9FLAO</name>
<keyword evidence="3" id="KW-0012">Acyltransferase</keyword>
<feature type="transmembrane region" description="Helical" evidence="1">
    <location>
        <begin position="12"/>
        <end position="31"/>
    </location>
</feature>
<dbReference type="PANTHER" id="PTHR37312:SF1">
    <property type="entry name" value="MEMBRANE-BOUND ACYLTRANSFERASE YKRP-RELATED"/>
    <property type="match status" value="1"/>
</dbReference>
<feature type="transmembrane region" description="Helical" evidence="1">
    <location>
        <begin position="161"/>
        <end position="179"/>
    </location>
</feature>
<dbReference type="Pfam" id="PF01757">
    <property type="entry name" value="Acyl_transf_3"/>
    <property type="match status" value="1"/>
</dbReference>
<evidence type="ECO:0000313" key="3">
    <source>
        <dbReference type="EMBL" id="NRD23236.1"/>
    </source>
</evidence>
<proteinExistence type="predicted"/>
<reference evidence="3 4" key="1">
    <citation type="journal article" date="2015" name="Int. J. Syst. Evol. Microbiol.">
        <title>Winogradskyella litoriviva sp. nov., isolated from coastal seawater.</title>
        <authorList>
            <person name="Nedashkovskaya O.I."/>
            <person name="Kukhlevskiy A.D."/>
            <person name="Zhukova N.V."/>
            <person name="Kim S.J."/>
            <person name="Rhee S.K."/>
            <person name="Mikhailov V.V."/>
        </authorList>
    </citation>
    <scope>NUCLEOTIDE SEQUENCE [LARGE SCALE GENOMIC DNA]</scope>
    <source>
        <strain evidence="3 4">KMM6491</strain>
    </source>
</reference>
<dbReference type="PANTHER" id="PTHR37312">
    <property type="entry name" value="MEMBRANE-BOUND ACYLTRANSFERASE YKRP-RELATED"/>
    <property type="match status" value="1"/>
</dbReference>
<sequence>MLNIFNRESITSAKALVIISVVLGHILEAILMSDGEHKILNGLYQSIYLVHMPFYFLLSGWLFKGAQPTVKYFVKKIKHLLIPYFTWLIIFNSKAIAGFFANLIQGNLAGEKALFYKNHFLTQLYGGMEVHGFEMILWFPMCLFFTQQLANFIMVKVNKNLIILVVVLAYILAFVNQYVFPEFHLPLALNIVCGALPLFFIGFFIKKYSLKSYQVWILVVLCLLTSVIFFVGNFPLTYHMRSAQYGMPVISAFAALGGFYIVLFVGNYISQNKRTFKVLQYVGKSSMTIMYLHALILIELYALNINNIYLLLIIGVLIPTLIHLIMARVNWLSKLFLGENKLPHN</sequence>
<dbReference type="EMBL" id="JABRWQ010000003">
    <property type="protein sequence ID" value="NRD23236.1"/>
    <property type="molecule type" value="Genomic_DNA"/>
</dbReference>
<keyword evidence="4" id="KW-1185">Reference proteome</keyword>
<gene>
    <name evidence="3" type="ORF">HNV10_08285</name>
</gene>
<evidence type="ECO:0000256" key="1">
    <source>
        <dbReference type="SAM" id="Phobius"/>
    </source>
</evidence>
<feature type="transmembrane region" description="Helical" evidence="1">
    <location>
        <begin position="216"/>
        <end position="236"/>
    </location>
</feature>
<feature type="transmembrane region" description="Helical" evidence="1">
    <location>
        <begin position="185"/>
        <end position="204"/>
    </location>
</feature>
<dbReference type="InterPro" id="IPR052734">
    <property type="entry name" value="Nod_factor_acetyltransferase"/>
</dbReference>
<keyword evidence="1" id="KW-1133">Transmembrane helix</keyword>
<feature type="transmembrane region" description="Helical" evidence="1">
    <location>
        <begin position="43"/>
        <end position="63"/>
    </location>
</feature>
<evidence type="ECO:0000313" key="4">
    <source>
        <dbReference type="Proteomes" id="UP000805085"/>
    </source>
</evidence>
<feature type="transmembrane region" description="Helical" evidence="1">
    <location>
        <begin position="281"/>
        <end position="302"/>
    </location>
</feature>
<feature type="transmembrane region" description="Helical" evidence="1">
    <location>
        <begin position="248"/>
        <end position="269"/>
    </location>
</feature>
<comment type="caution">
    <text evidence="3">The sequence shown here is derived from an EMBL/GenBank/DDBJ whole genome shotgun (WGS) entry which is preliminary data.</text>
</comment>
<accession>A0ABX2E442</accession>